<feature type="region of interest" description="Disordered" evidence="1">
    <location>
        <begin position="1"/>
        <end position="28"/>
    </location>
</feature>
<dbReference type="Proteomes" id="UP000663760">
    <property type="component" value="Chromosome 10"/>
</dbReference>
<evidence type="ECO:0000313" key="3">
    <source>
        <dbReference type="Proteomes" id="UP000663760"/>
    </source>
</evidence>
<proteinExistence type="predicted"/>
<gene>
    <name evidence="2" type="ORF">SI8410_10014448</name>
</gene>
<organism evidence="2 3">
    <name type="scientific">Spirodela intermedia</name>
    <name type="common">Intermediate duckweed</name>
    <dbReference type="NCBI Taxonomy" id="51605"/>
    <lineage>
        <taxon>Eukaryota</taxon>
        <taxon>Viridiplantae</taxon>
        <taxon>Streptophyta</taxon>
        <taxon>Embryophyta</taxon>
        <taxon>Tracheophyta</taxon>
        <taxon>Spermatophyta</taxon>
        <taxon>Magnoliopsida</taxon>
        <taxon>Liliopsida</taxon>
        <taxon>Araceae</taxon>
        <taxon>Lemnoideae</taxon>
        <taxon>Spirodela</taxon>
    </lineage>
</organism>
<dbReference type="Gene3D" id="3.90.550.50">
    <property type="match status" value="1"/>
</dbReference>
<dbReference type="Pfam" id="PF04646">
    <property type="entry name" value="DUF604"/>
    <property type="match status" value="1"/>
</dbReference>
<protein>
    <submittedName>
        <fullName evidence="2">Uncharacterized protein</fullName>
    </submittedName>
</protein>
<dbReference type="OrthoDB" id="421979at2759"/>
<reference evidence="2" key="1">
    <citation type="submission" date="2020-02" db="EMBL/GenBank/DDBJ databases">
        <authorList>
            <person name="Scholz U."/>
            <person name="Mascher M."/>
            <person name="Fiebig A."/>
        </authorList>
    </citation>
    <scope>NUCLEOTIDE SEQUENCE</scope>
</reference>
<dbReference type="PANTHER" id="PTHR10811">
    <property type="entry name" value="FRINGE-RELATED"/>
    <property type="match status" value="1"/>
</dbReference>
<dbReference type="EMBL" id="LR746273">
    <property type="protein sequence ID" value="CAA7403770.1"/>
    <property type="molecule type" value="Genomic_DNA"/>
</dbReference>
<name>A0A7I8L169_SPIIN</name>
<evidence type="ECO:0000256" key="1">
    <source>
        <dbReference type="SAM" id="MobiDB-lite"/>
    </source>
</evidence>
<accession>A0A7I8L169</accession>
<sequence length="549" mass="60642">MKGCGAGTGAAPPAARRKKDADDCKKRGLKGGFPSYSSPVQPPAWGLLKRAALCAAVLLCAAYGLYLLRLLPSRCRLHPPRRLHRAADAHSSANNAPAPAAALPASPLLLLFPSPPPPPPPPAAAVAAATSFRHIVFGIAASARLWGKRKDYIKLWWRPGEMTGSVWLDKPVKTHRREAALLPTLRLSGDTSRFPYTHRGGRRSAVRISRIISETLRLPELPAEARWFIMGDDDTVFFPENLLRVLSKYDHRQHYYIGAVSESHLQNIFFSYGMAYGGGGFAVSRPLAEELAAMQDGCLSRYPALYGSDDRIQACMAELGYDVYGSLLGLLAAHPVAPLVSLHHLDVVEPVLPGRSRVAALKQLFDGPARLDAAALMQQSICYDGERRWTVAVAWGYVVQVIRGEMSPREVEMPTRTFLNWYRREDYKAYAFNTRPVARNPCQKPFVFYLTSAASNGTAAAAATTTTTVTHYARYPGERPHPLCRWKMAEPSAVKRVVVYKRVDPHLWDRAPRRNCCRVRRAGGERPVMAVEVGLCRAGEISEPHREPP</sequence>
<dbReference type="InterPro" id="IPR006740">
    <property type="entry name" value="DUF604"/>
</dbReference>
<dbReference type="FunFam" id="3.90.550.50:FF:000006">
    <property type="entry name" value="Fringe-related protein-like"/>
    <property type="match status" value="1"/>
</dbReference>
<dbReference type="AlphaFoldDB" id="A0A7I8L169"/>
<evidence type="ECO:0000313" key="2">
    <source>
        <dbReference type="EMBL" id="CAA7403770.1"/>
    </source>
</evidence>
<keyword evidence="3" id="KW-1185">Reference proteome</keyword>